<protein>
    <submittedName>
        <fullName evidence="1">Uncharacterized protein</fullName>
    </submittedName>
</protein>
<proteinExistence type="predicted"/>
<dbReference type="OrthoDB" id="541052at2759"/>
<evidence type="ECO:0000313" key="3">
    <source>
        <dbReference type="Proteomes" id="UP000663829"/>
    </source>
</evidence>
<gene>
    <name evidence="1" type="ORF">GPM918_LOCUS37164</name>
    <name evidence="2" type="ORF">SRO942_LOCUS37925</name>
</gene>
<dbReference type="Proteomes" id="UP000663829">
    <property type="component" value="Unassembled WGS sequence"/>
</dbReference>
<dbReference type="AlphaFoldDB" id="A0A815U7Q6"/>
<dbReference type="Proteomes" id="UP000681722">
    <property type="component" value="Unassembled WGS sequence"/>
</dbReference>
<dbReference type="InterPro" id="IPR014756">
    <property type="entry name" value="Ig_E-set"/>
</dbReference>
<evidence type="ECO:0000313" key="1">
    <source>
        <dbReference type="EMBL" id="CAF1512212.1"/>
    </source>
</evidence>
<comment type="caution">
    <text evidence="1">The sequence shown here is derived from an EMBL/GenBank/DDBJ whole genome shotgun (WGS) entry which is preliminary data.</text>
</comment>
<evidence type="ECO:0000313" key="2">
    <source>
        <dbReference type="EMBL" id="CAF4372746.1"/>
    </source>
</evidence>
<accession>A0A815U7Q6</accession>
<dbReference type="Gene3D" id="2.60.40.10">
    <property type="entry name" value="Immunoglobulins"/>
    <property type="match status" value="1"/>
</dbReference>
<dbReference type="InterPro" id="IPR013783">
    <property type="entry name" value="Ig-like_fold"/>
</dbReference>
<reference evidence="1" key="1">
    <citation type="submission" date="2021-02" db="EMBL/GenBank/DDBJ databases">
        <authorList>
            <person name="Nowell W R."/>
        </authorList>
    </citation>
    <scope>NUCLEOTIDE SEQUENCE</scope>
</reference>
<feature type="non-terminal residue" evidence="1">
    <location>
        <position position="1"/>
    </location>
</feature>
<sequence length="96" mass="11590">LNESSGSDLFQFELKHVNGKHVQCYREVQDLYDGTYLFRFRLFESVKDLQLEIKYQQQHIKQSPYIIIGHVYPDDCYCPEKNLTKWYESMDCQQDN</sequence>
<dbReference type="SUPFAM" id="SSF81296">
    <property type="entry name" value="E set domains"/>
    <property type="match status" value="1"/>
</dbReference>
<dbReference type="EMBL" id="CAJNOQ010023224">
    <property type="protein sequence ID" value="CAF1512212.1"/>
    <property type="molecule type" value="Genomic_DNA"/>
</dbReference>
<keyword evidence="3" id="KW-1185">Reference proteome</keyword>
<name>A0A815U7Q6_9BILA</name>
<dbReference type="Pfam" id="PF00630">
    <property type="entry name" value="Filamin"/>
    <property type="match status" value="1"/>
</dbReference>
<dbReference type="InterPro" id="IPR017868">
    <property type="entry name" value="Filamin/ABP280_repeat-like"/>
</dbReference>
<organism evidence="1 3">
    <name type="scientific">Didymodactylos carnosus</name>
    <dbReference type="NCBI Taxonomy" id="1234261"/>
    <lineage>
        <taxon>Eukaryota</taxon>
        <taxon>Metazoa</taxon>
        <taxon>Spiralia</taxon>
        <taxon>Gnathifera</taxon>
        <taxon>Rotifera</taxon>
        <taxon>Eurotatoria</taxon>
        <taxon>Bdelloidea</taxon>
        <taxon>Philodinida</taxon>
        <taxon>Philodinidae</taxon>
        <taxon>Didymodactylos</taxon>
    </lineage>
</organism>
<dbReference type="EMBL" id="CAJOBC010088768">
    <property type="protein sequence ID" value="CAF4372746.1"/>
    <property type="molecule type" value="Genomic_DNA"/>
</dbReference>